<name>A0ABQ7Z8S8_BRANA</name>
<evidence type="ECO:0000256" key="2">
    <source>
        <dbReference type="ARBA" id="ARBA00007651"/>
    </source>
</evidence>
<comment type="subcellular location">
    <subcellularLocation>
        <location evidence="1 7">Cell membrane</location>
        <topology evidence="1 7">Multi-pass membrane protein</topology>
    </subcellularLocation>
</comment>
<dbReference type="PANTHER" id="PTHR31228">
    <property type="entry name" value="CYSTATIN/MONELLIN SUPERFAMILY PROTEIN"/>
    <property type="match status" value="1"/>
</dbReference>
<comment type="caution">
    <text evidence="7">Lacks conserved residue(s) required for the propagation of feature annotation.</text>
</comment>
<keyword evidence="4 7" id="KW-0812">Transmembrane</keyword>
<gene>
    <name evidence="10" type="ORF">HID58_063917</name>
</gene>
<evidence type="ECO:0000256" key="1">
    <source>
        <dbReference type="ARBA" id="ARBA00004651"/>
    </source>
</evidence>
<keyword evidence="5 7" id="KW-1133">Transmembrane helix</keyword>
<dbReference type="InterPro" id="IPR006525">
    <property type="entry name" value="Cystatin-related_pln"/>
</dbReference>
<accession>A0ABQ7Z8S8</accession>
<proteinExistence type="inferred from homology"/>
<feature type="domain" description="Casparian strip membrane protein" evidence="9">
    <location>
        <begin position="7"/>
        <end position="64"/>
    </location>
</feature>
<dbReference type="EMBL" id="JAGKQM010000015">
    <property type="protein sequence ID" value="KAH0876523.1"/>
    <property type="molecule type" value="Genomic_DNA"/>
</dbReference>
<sequence length="426" mass="49044">MVKVTQRLGGLVLRFAAFCAALGAVIAMVTSRERSSFFVLSLVAKYSDLAAFKYFVIANAIVSLSRFISSEGEFALEVRSCLGLDGDDVVDVKLISGGGGSTSGEERKRKRRMVTNLRPSAKILRSDNRSSNRWFSRTDSLRVLAHLLYPLRCRPVSSPKILNQNDYMRFPDQYSRINTYKMFVLLTFLFHIDFALRIKLFLSFLILFHILNLFPENMPNERRGGRPPGRIALSFRAKARPRRLRRRIPSTRTKAKEAEKRSTKTNSVESDQVWDVDSFDLDYESPDESPSETDEEELRRYLRHIYKSRGFLLDKEMVPKNLFQGWRPLNLDAVFKDPNLTGRDYMEIMARVAIDKYNQTKNKIVTLDHIVRAVIRMSIGVTAYITFMAKESPEGELVEYQAKTEIKVWQTKIHPILCRPTSSSER</sequence>
<evidence type="ECO:0000256" key="5">
    <source>
        <dbReference type="ARBA" id="ARBA00022989"/>
    </source>
</evidence>
<evidence type="ECO:0000256" key="3">
    <source>
        <dbReference type="ARBA" id="ARBA00022475"/>
    </source>
</evidence>
<comment type="caution">
    <text evidence="10">The sequence shown here is derived from an EMBL/GenBank/DDBJ whole genome shotgun (WGS) entry which is preliminary data.</text>
</comment>
<feature type="region of interest" description="Disordered" evidence="8">
    <location>
        <begin position="238"/>
        <end position="269"/>
    </location>
</feature>
<feature type="transmembrane region" description="Helical" evidence="7">
    <location>
        <begin position="51"/>
        <end position="69"/>
    </location>
</feature>
<dbReference type="InterPro" id="IPR006702">
    <property type="entry name" value="CASP_dom"/>
</dbReference>
<dbReference type="NCBIfam" id="TIGR01569">
    <property type="entry name" value="A_tha_TIGR01569"/>
    <property type="match status" value="1"/>
</dbReference>
<evidence type="ECO:0000256" key="6">
    <source>
        <dbReference type="ARBA" id="ARBA00023136"/>
    </source>
</evidence>
<evidence type="ECO:0000256" key="4">
    <source>
        <dbReference type="ARBA" id="ARBA00022692"/>
    </source>
</evidence>
<dbReference type="InterPro" id="IPR006459">
    <property type="entry name" value="CASP/CASPL"/>
</dbReference>
<feature type="compositionally biased region" description="Basic residues" evidence="8">
    <location>
        <begin position="238"/>
        <end position="249"/>
    </location>
</feature>
<comment type="similarity">
    <text evidence="2 7">Belongs to the Casparian strip membrane proteins (CASP) family.</text>
</comment>
<comment type="subunit">
    <text evidence="7">Homodimer and heterodimers.</text>
</comment>
<feature type="transmembrane region" description="Helical" evidence="7">
    <location>
        <begin position="12"/>
        <end position="31"/>
    </location>
</feature>
<keyword evidence="11" id="KW-1185">Reference proteome</keyword>
<dbReference type="NCBIfam" id="TIGR01638">
    <property type="entry name" value="Atha_cystat_rel"/>
    <property type="match status" value="1"/>
</dbReference>
<dbReference type="Pfam" id="PF04535">
    <property type="entry name" value="CASP_dom"/>
    <property type="match status" value="1"/>
</dbReference>
<reference evidence="10 11" key="1">
    <citation type="submission" date="2021-05" db="EMBL/GenBank/DDBJ databases">
        <title>Genome Assembly of Synthetic Allotetraploid Brassica napus Reveals Homoeologous Exchanges between Subgenomes.</title>
        <authorList>
            <person name="Davis J.T."/>
        </authorList>
    </citation>
    <scope>NUCLEOTIDE SEQUENCE [LARGE SCALE GENOMIC DNA]</scope>
    <source>
        <strain evidence="11">cv. Da-Ae</strain>
        <tissue evidence="10">Seedling</tissue>
    </source>
</reference>
<dbReference type="PANTHER" id="PTHR31228:SF23">
    <property type="entry name" value="CYSTATIN_MONELLIN SUPERFAMILY PROTEIN"/>
    <property type="match status" value="1"/>
</dbReference>
<keyword evidence="6 7" id="KW-0472">Membrane</keyword>
<evidence type="ECO:0000259" key="9">
    <source>
        <dbReference type="Pfam" id="PF04535"/>
    </source>
</evidence>
<organism evidence="10 11">
    <name type="scientific">Brassica napus</name>
    <name type="common">Rape</name>
    <dbReference type="NCBI Taxonomy" id="3708"/>
    <lineage>
        <taxon>Eukaryota</taxon>
        <taxon>Viridiplantae</taxon>
        <taxon>Streptophyta</taxon>
        <taxon>Embryophyta</taxon>
        <taxon>Tracheophyta</taxon>
        <taxon>Spermatophyta</taxon>
        <taxon>Magnoliopsida</taxon>
        <taxon>eudicotyledons</taxon>
        <taxon>Gunneridae</taxon>
        <taxon>Pentapetalae</taxon>
        <taxon>rosids</taxon>
        <taxon>malvids</taxon>
        <taxon>Brassicales</taxon>
        <taxon>Brassicaceae</taxon>
        <taxon>Brassiceae</taxon>
        <taxon>Brassica</taxon>
    </lineage>
</organism>
<keyword evidence="3 7" id="KW-1003">Cell membrane</keyword>
<evidence type="ECO:0000256" key="7">
    <source>
        <dbReference type="RuleBase" id="RU361233"/>
    </source>
</evidence>
<protein>
    <recommendedName>
        <fullName evidence="7">CASP-like protein</fullName>
    </recommendedName>
</protein>
<evidence type="ECO:0000313" key="10">
    <source>
        <dbReference type="EMBL" id="KAH0876523.1"/>
    </source>
</evidence>
<dbReference type="Gene3D" id="3.10.450.10">
    <property type="match status" value="1"/>
</dbReference>
<dbReference type="Proteomes" id="UP000824890">
    <property type="component" value="Unassembled WGS sequence"/>
</dbReference>
<evidence type="ECO:0000256" key="8">
    <source>
        <dbReference type="SAM" id="MobiDB-lite"/>
    </source>
</evidence>
<evidence type="ECO:0000313" key="11">
    <source>
        <dbReference type="Proteomes" id="UP000824890"/>
    </source>
</evidence>
<feature type="transmembrane region" description="Helical" evidence="7">
    <location>
        <begin position="183"/>
        <end position="211"/>
    </location>
</feature>